<reference evidence="1" key="2">
    <citation type="submission" date="2023-01" db="EMBL/GenBank/DDBJ databases">
        <authorList>
            <person name="Sun Q."/>
            <person name="Evtushenko L."/>
        </authorList>
    </citation>
    <scope>NUCLEOTIDE SEQUENCE</scope>
    <source>
        <strain evidence="1">VKM Ac-1401</strain>
    </source>
</reference>
<protein>
    <recommendedName>
        <fullName evidence="3">TfoX N-terminal domain-containing protein</fullName>
    </recommendedName>
</protein>
<accession>A0A9W6HAF2</accession>
<evidence type="ECO:0000313" key="2">
    <source>
        <dbReference type="Proteomes" id="UP001142372"/>
    </source>
</evidence>
<evidence type="ECO:0008006" key="3">
    <source>
        <dbReference type="Google" id="ProtNLM"/>
    </source>
</evidence>
<comment type="caution">
    <text evidence="1">The sequence shown here is derived from an EMBL/GenBank/DDBJ whole genome shotgun (WGS) entry which is preliminary data.</text>
</comment>
<proteinExistence type="predicted"/>
<dbReference type="AlphaFoldDB" id="A0A9W6HAF2"/>
<dbReference type="Proteomes" id="UP001142372">
    <property type="component" value="Unassembled WGS sequence"/>
</dbReference>
<dbReference type="EMBL" id="BSEN01000012">
    <property type="protein sequence ID" value="GLJ76879.1"/>
    <property type="molecule type" value="Genomic_DNA"/>
</dbReference>
<dbReference type="RefSeq" id="WP_271177537.1">
    <property type="nucleotide sequence ID" value="NZ_BAAAJO010000002.1"/>
</dbReference>
<organism evidence="1 2">
    <name type="scientific">Leifsonia poae</name>
    <dbReference type="NCBI Taxonomy" id="110933"/>
    <lineage>
        <taxon>Bacteria</taxon>
        <taxon>Bacillati</taxon>
        <taxon>Actinomycetota</taxon>
        <taxon>Actinomycetes</taxon>
        <taxon>Micrococcales</taxon>
        <taxon>Microbacteriaceae</taxon>
        <taxon>Leifsonia</taxon>
    </lineage>
</organism>
<name>A0A9W6HAF2_9MICO</name>
<keyword evidence="2" id="KW-1185">Reference proteome</keyword>
<sequence>MSERAEIAFEGLLEELLQDPDDDVAATEGALYVHGRLFARLDGDALVVDLPAERTADLIERGVAEPGSAGVVEARGAWARVGDTEDWPELASEAHQFVGEPAVGKDS</sequence>
<reference evidence="1" key="1">
    <citation type="journal article" date="2014" name="Int. J. Syst. Evol. Microbiol.">
        <title>Complete genome sequence of Corynebacterium casei LMG S-19264T (=DSM 44701T), isolated from a smear-ripened cheese.</title>
        <authorList>
            <consortium name="US DOE Joint Genome Institute (JGI-PGF)"/>
            <person name="Walter F."/>
            <person name="Albersmeier A."/>
            <person name="Kalinowski J."/>
            <person name="Ruckert C."/>
        </authorList>
    </citation>
    <scope>NUCLEOTIDE SEQUENCE</scope>
    <source>
        <strain evidence="1">VKM Ac-1401</strain>
    </source>
</reference>
<gene>
    <name evidence="1" type="ORF">GCM10017584_24530</name>
</gene>
<evidence type="ECO:0000313" key="1">
    <source>
        <dbReference type="EMBL" id="GLJ76879.1"/>
    </source>
</evidence>